<comment type="caution">
    <text evidence="1">The sequence shown here is derived from an EMBL/GenBank/DDBJ whole genome shotgun (WGS) entry which is preliminary data.</text>
</comment>
<keyword evidence="2" id="KW-1185">Reference proteome</keyword>
<protein>
    <submittedName>
        <fullName evidence="1">Uncharacterized protein</fullName>
    </submittedName>
</protein>
<organism evidence="1 2">
    <name type="scientific">Chryseolinea lacunae</name>
    <dbReference type="NCBI Taxonomy" id="2801331"/>
    <lineage>
        <taxon>Bacteria</taxon>
        <taxon>Pseudomonadati</taxon>
        <taxon>Bacteroidota</taxon>
        <taxon>Cytophagia</taxon>
        <taxon>Cytophagales</taxon>
        <taxon>Fulvivirgaceae</taxon>
        <taxon>Chryseolinea</taxon>
    </lineage>
</organism>
<dbReference type="Proteomes" id="UP000613030">
    <property type="component" value="Unassembled WGS sequence"/>
</dbReference>
<dbReference type="EMBL" id="JAERRB010000019">
    <property type="protein sequence ID" value="MBL0745810.1"/>
    <property type="molecule type" value="Genomic_DNA"/>
</dbReference>
<dbReference type="RefSeq" id="WP_202016446.1">
    <property type="nucleotide sequence ID" value="NZ_JAERRB010000019.1"/>
</dbReference>
<evidence type="ECO:0000313" key="1">
    <source>
        <dbReference type="EMBL" id="MBL0745810.1"/>
    </source>
</evidence>
<proteinExistence type="predicted"/>
<evidence type="ECO:0000313" key="2">
    <source>
        <dbReference type="Proteomes" id="UP000613030"/>
    </source>
</evidence>
<name>A0ABS1L2A6_9BACT</name>
<gene>
    <name evidence="1" type="ORF">JI741_31540</name>
</gene>
<reference evidence="1 2" key="1">
    <citation type="submission" date="2021-01" db="EMBL/GenBank/DDBJ databases">
        <title>Chryseolinea sp. Jin1 Genome sequencing and assembly.</title>
        <authorList>
            <person name="Kim I."/>
        </authorList>
    </citation>
    <scope>NUCLEOTIDE SEQUENCE [LARGE SCALE GENOMIC DNA]</scope>
    <source>
        <strain evidence="1 2">Jin1</strain>
    </source>
</reference>
<sequence>MWDANEKTCTVYIDTSHTGKGSEWAKMQKRGNAFHYLKIEDESHYPVPDKQLVFFGDQTAIGHFCALQQLASQGMQVMGCIAFSDLKTAAAFHENCPWLPLQGVTNHGLLYHWVEDLANKIKARQENYMFYVVGNAPLVVNTRRL</sequence>
<accession>A0ABS1L2A6</accession>